<name>A0A2W7N7Z9_9RHOB</name>
<evidence type="ECO:0000313" key="10">
    <source>
        <dbReference type="Proteomes" id="UP000248916"/>
    </source>
</evidence>
<organism evidence="9 10">
    <name type="scientific">Palleronia aestuarii</name>
    <dbReference type="NCBI Taxonomy" id="568105"/>
    <lineage>
        <taxon>Bacteria</taxon>
        <taxon>Pseudomonadati</taxon>
        <taxon>Pseudomonadota</taxon>
        <taxon>Alphaproteobacteria</taxon>
        <taxon>Rhodobacterales</taxon>
        <taxon>Roseobacteraceae</taxon>
        <taxon>Palleronia</taxon>
    </lineage>
</organism>
<dbReference type="InterPro" id="IPR013785">
    <property type="entry name" value="Aldolase_TIM"/>
</dbReference>
<feature type="active site" description="Proton acceptor" evidence="6">
    <location>
        <position position="276"/>
    </location>
</feature>
<feature type="binding site" evidence="7">
    <location>
        <begin position="80"/>
        <end position="82"/>
    </location>
    <ligand>
        <name>FMN</name>
        <dbReference type="ChEBI" id="CHEBI:58210"/>
    </ligand>
</feature>
<dbReference type="GO" id="GO:0004459">
    <property type="term" value="F:L-lactate dehydrogenase (NAD+) activity"/>
    <property type="evidence" value="ECO:0007669"/>
    <property type="project" value="TreeGrafter"/>
</dbReference>
<dbReference type="Pfam" id="PF01070">
    <property type="entry name" value="FMN_dh"/>
    <property type="match status" value="1"/>
</dbReference>
<feature type="binding site" evidence="7">
    <location>
        <position position="279"/>
    </location>
    <ligand>
        <name>glyoxylate</name>
        <dbReference type="ChEBI" id="CHEBI:36655"/>
    </ligand>
</feature>
<dbReference type="PANTHER" id="PTHR10578">
    <property type="entry name" value="S -2-HYDROXY-ACID OXIDASE-RELATED"/>
    <property type="match status" value="1"/>
</dbReference>
<evidence type="ECO:0000256" key="2">
    <source>
        <dbReference type="ARBA" id="ARBA00022630"/>
    </source>
</evidence>
<feature type="binding site" evidence="7">
    <location>
        <position position="274"/>
    </location>
    <ligand>
        <name>FMN</name>
        <dbReference type="ChEBI" id="CHEBI:58210"/>
    </ligand>
</feature>
<comment type="caution">
    <text evidence="9">The sequence shown here is derived from an EMBL/GenBank/DDBJ whole genome shotgun (WGS) entry which is preliminary data.</text>
</comment>
<evidence type="ECO:0000256" key="4">
    <source>
        <dbReference type="ARBA" id="ARBA00023002"/>
    </source>
</evidence>
<dbReference type="PROSITE" id="PS51349">
    <property type="entry name" value="FMN_HYDROXY_ACID_DH_2"/>
    <property type="match status" value="1"/>
</dbReference>
<dbReference type="EMBL" id="QKZL01000007">
    <property type="protein sequence ID" value="PZX16271.1"/>
    <property type="molecule type" value="Genomic_DNA"/>
</dbReference>
<dbReference type="GO" id="GO:0009060">
    <property type="term" value="P:aerobic respiration"/>
    <property type="evidence" value="ECO:0007669"/>
    <property type="project" value="TreeGrafter"/>
</dbReference>
<dbReference type="RefSeq" id="WP_111537274.1">
    <property type="nucleotide sequence ID" value="NZ_QKZL01000007.1"/>
</dbReference>
<evidence type="ECO:0000256" key="3">
    <source>
        <dbReference type="ARBA" id="ARBA00022643"/>
    </source>
</evidence>
<dbReference type="GO" id="GO:0010181">
    <property type="term" value="F:FMN binding"/>
    <property type="evidence" value="ECO:0007669"/>
    <property type="project" value="InterPro"/>
</dbReference>
<proteinExistence type="inferred from homology"/>
<dbReference type="CDD" id="cd02809">
    <property type="entry name" value="alpha_hydroxyacid_oxid_FMN"/>
    <property type="match status" value="1"/>
</dbReference>
<comment type="similarity">
    <text evidence="5">Belongs to the FMN-dependent alpha-hydroxy acid dehydrogenase family.</text>
</comment>
<feature type="binding site" evidence="7">
    <location>
        <begin position="307"/>
        <end position="311"/>
    </location>
    <ligand>
        <name>FMN</name>
        <dbReference type="ChEBI" id="CHEBI:58210"/>
    </ligand>
</feature>
<feature type="binding site" evidence="7">
    <location>
        <position position="276"/>
    </location>
    <ligand>
        <name>glyoxylate</name>
        <dbReference type="ChEBI" id="CHEBI:36655"/>
    </ligand>
</feature>
<reference evidence="9 10" key="1">
    <citation type="submission" date="2018-06" db="EMBL/GenBank/DDBJ databases">
        <title>Genomic Encyclopedia of Archaeal and Bacterial Type Strains, Phase II (KMG-II): from individual species to whole genera.</title>
        <authorList>
            <person name="Goeker M."/>
        </authorList>
    </citation>
    <scope>NUCLEOTIDE SEQUENCE [LARGE SCALE GENOMIC DNA]</scope>
    <source>
        <strain evidence="9 10">DSM 22009</strain>
    </source>
</reference>
<evidence type="ECO:0000256" key="6">
    <source>
        <dbReference type="PIRSR" id="PIRSR000138-1"/>
    </source>
</evidence>
<feature type="domain" description="FMN hydroxy acid dehydrogenase" evidence="8">
    <location>
        <begin position="2"/>
        <end position="372"/>
    </location>
</feature>
<feature type="binding site" evidence="7">
    <location>
        <position position="253"/>
    </location>
    <ligand>
        <name>FMN</name>
        <dbReference type="ChEBI" id="CHEBI:58210"/>
    </ligand>
</feature>
<evidence type="ECO:0000256" key="7">
    <source>
        <dbReference type="PIRSR" id="PIRSR000138-2"/>
    </source>
</evidence>
<feature type="binding site" evidence="7">
    <location>
        <position position="28"/>
    </location>
    <ligand>
        <name>glyoxylate</name>
        <dbReference type="ChEBI" id="CHEBI:36655"/>
    </ligand>
</feature>
<feature type="binding site" evidence="7">
    <location>
        <position position="158"/>
    </location>
    <ligand>
        <name>FMN</name>
        <dbReference type="ChEBI" id="CHEBI:58210"/>
    </ligand>
</feature>
<dbReference type="GO" id="GO:0005886">
    <property type="term" value="C:plasma membrane"/>
    <property type="evidence" value="ECO:0007669"/>
    <property type="project" value="TreeGrafter"/>
</dbReference>
<keyword evidence="3 7" id="KW-0288">FMN</keyword>
<dbReference type="OrthoDB" id="9770452at2"/>
<dbReference type="InterPro" id="IPR008259">
    <property type="entry name" value="FMN_hydac_DH_AS"/>
</dbReference>
<dbReference type="PROSITE" id="PS00557">
    <property type="entry name" value="FMN_HYDROXY_ACID_DH_1"/>
    <property type="match status" value="1"/>
</dbReference>
<dbReference type="InterPro" id="IPR012133">
    <property type="entry name" value="Alpha-hydoxy_acid_DH_FMN"/>
</dbReference>
<evidence type="ECO:0000256" key="5">
    <source>
        <dbReference type="ARBA" id="ARBA00024042"/>
    </source>
</evidence>
<accession>A0A2W7N7Z9</accession>
<comment type="cofactor">
    <cofactor evidence="1">
        <name>FMN</name>
        <dbReference type="ChEBI" id="CHEBI:58210"/>
    </cofactor>
</comment>
<gene>
    <name evidence="9" type="ORF">LX81_02122</name>
</gene>
<feature type="binding site" evidence="7">
    <location>
        <position position="109"/>
    </location>
    <ligand>
        <name>FMN</name>
        <dbReference type="ChEBI" id="CHEBI:58210"/>
    </ligand>
</feature>
<sequence>MDLDERYPALSDLAKRAQQRIPHFVWEYLDSATGNQASAHGSIAALDRITLAPRALRKTDPDLSTRMLGMNWDRPYGIAPVGMSGLIWPGAERCLAAAARDHRAPFGLSTVAAATPEDVGPVAGPSGWFQLYAPGDEGIRRDMLKRARDAGFTALILTADVPVASRRERQRRARLTNPMKFTPHILAQTAAKPAWALATARAGIPRLRTLEPYADTAKARGATDHIGYLLRTAPDWDYLAVLREEWDGALIVKGVLDPEDAAQAAGIADAVWVSNHGGRQFEAAPAPADVLPAIRAAVGPDVPLIADGGVRSGTDILRLISRGADFVMLGRAFHHGLAAFGRRGVDHVFHILDAGLKADMGQLGIHRPDEVR</sequence>
<dbReference type="Gene3D" id="3.20.20.70">
    <property type="entry name" value="Aldolase class I"/>
    <property type="match status" value="1"/>
</dbReference>
<dbReference type="PIRSF" id="PIRSF000138">
    <property type="entry name" value="Al-hdrx_acd_dh"/>
    <property type="match status" value="1"/>
</dbReference>
<dbReference type="SUPFAM" id="SSF51395">
    <property type="entry name" value="FMN-linked oxidoreductases"/>
    <property type="match status" value="1"/>
</dbReference>
<dbReference type="InterPro" id="IPR000262">
    <property type="entry name" value="FMN-dep_DH"/>
</dbReference>
<evidence type="ECO:0000313" key="9">
    <source>
        <dbReference type="EMBL" id="PZX16271.1"/>
    </source>
</evidence>
<feature type="binding site" evidence="7">
    <location>
        <position position="167"/>
    </location>
    <ligand>
        <name>glyoxylate</name>
        <dbReference type="ChEBI" id="CHEBI:36655"/>
    </ligand>
</feature>
<protein>
    <submittedName>
        <fullName evidence="9">L-lactate dehydrogenase (Cytochrome)</fullName>
    </submittedName>
</protein>
<feature type="binding site" evidence="7">
    <location>
        <begin position="330"/>
        <end position="331"/>
    </location>
    <ligand>
        <name>FMN</name>
        <dbReference type="ChEBI" id="CHEBI:58210"/>
    </ligand>
</feature>
<evidence type="ECO:0000259" key="8">
    <source>
        <dbReference type="PROSITE" id="PS51349"/>
    </source>
</evidence>
<dbReference type="InterPro" id="IPR037396">
    <property type="entry name" value="FMN_HAD"/>
</dbReference>
<dbReference type="Proteomes" id="UP000248916">
    <property type="component" value="Unassembled WGS sequence"/>
</dbReference>
<keyword evidence="10" id="KW-1185">Reference proteome</keyword>
<keyword evidence="2 7" id="KW-0285">Flavoprotein</keyword>
<keyword evidence="4" id="KW-0560">Oxidoreductase</keyword>
<feature type="binding site" evidence="7">
    <location>
        <position position="132"/>
    </location>
    <ligand>
        <name>glyoxylate</name>
        <dbReference type="ChEBI" id="CHEBI:36655"/>
    </ligand>
</feature>
<dbReference type="PANTHER" id="PTHR10578:SF107">
    <property type="entry name" value="2-HYDROXYACID OXIDASE 1"/>
    <property type="match status" value="1"/>
</dbReference>
<feature type="binding site" evidence="7">
    <location>
        <position position="130"/>
    </location>
    <ligand>
        <name>FMN</name>
        <dbReference type="ChEBI" id="CHEBI:58210"/>
    </ligand>
</feature>
<dbReference type="AlphaFoldDB" id="A0A2W7N7Z9"/>
<evidence type="ECO:0000256" key="1">
    <source>
        <dbReference type="ARBA" id="ARBA00001917"/>
    </source>
</evidence>